<dbReference type="PANTHER" id="PTHR23159:SF31">
    <property type="entry name" value="CENTROSOME-ASSOCIATED PROTEIN CEP250 ISOFORM X1"/>
    <property type="match status" value="1"/>
</dbReference>
<keyword evidence="4" id="KW-1185">Reference proteome</keyword>
<feature type="coiled-coil region" evidence="1">
    <location>
        <begin position="529"/>
        <end position="588"/>
    </location>
</feature>
<feature type="coiled-coil region" evidence="1">
    <location>
        <begin position="388"/>
        <end position="465"/>
    </location>
</feature>
<feature type="compositionally biased region" description="Polar residues" evidence="2">
    <location>
        <begin position="937"/>
        <end position="947"/>
    </location>
</feature>
<feature type="coiled-coil region" evidence="1">
    <location>
        <begin position="82"/>
        <end position="288"/>
    </location>
</feature>
<feature type="compositionally biased region" description="Polar residues" evidence="2">
    <location>
        <begin position="745"/>
        <end position="761"/>
    </location>
</feature>
<proteinExistence type="predicted"/>
<evidence type="ECO:0000313" key="4">
    <source>
        <dbReference type="Proteomes" id="UP001212997"/>
    </source>
</evidence>
<feature type="coiled-coil region" evidence="1">
    <location>
        <begin position="621"/>
        <end position="687"/>
    </location>
</feature>
<sequence length="1005" mass="110245">MMSTHMDPGFLVKLNWPDTGFGVFADRVKNAITREPPLKPTPVSPIAREAFKRNVELAGENALVELRAKSLQVLIEKDRATIARQEVVISEYRDKLAESEAKGQILEDMLSDTTDNAQTLRERARVLSEDLDDATTQIQFYESELRNKKARVLALEVAARDSIAKLDTVTGDLETTRAILGLEVSQLKAQLAQVRKEKEEKGAALQEEIRKLAESGRELEEVKRKLAAEEVEKAGLKVALEAMEAKNATLEKALEGKEAELAQARMDIEAAREEIASLEATLKTSRDDLAGTQDVLVKERADFAMARQEHIVIKDTLTNRCSDLETSLAHTTEVLTGTQSELEDAKSTLCLIRGQLTTAESTVRERDTEIHDKNEEISGLHTQVAEDRERAQATIDAMDARILGLQDEVTETRNSWQEEADELRDRIGEEKDKLESALVEFEAFKEDANNRSASLEGRVDTLSGELEVKDQELEVTADKLRISDDKVGDLTTQLSAISQENEDLVDKVDSLTTTLEANKHDLGITRRELHDTTAALEQAHRDMKKQEDETLENNKTMDGRISTLTNSLELSQDELRASEDKVLALNTQLTGKDAALETLVQTHQTESAAFEDRIVLLTNDLGASQREVQAWNAEVAALQLQLAEQGEKLGTAQGVVEEMRVQHDDEIAKLKAYILTLEKELEASKAASPTTATSLLHIDDFETSLSQAASHHEEPTLENSDVPDEAEEPDNSKSDCHPPPVDFANLTSIQPSCGAPTTSGESAQLSATAVAFIPRSDTPTAPSHQHVQHSRLRPIAASFQPCCNATAPMSVSSRLTPRASTFVTRAVPIPNAPRVHATAPTFVPRRPATNNTATSLRPIATPFVPRQTTKPQLRREAKSFIPRREPSAAPLPAPPVIVSLRLSANAAEVVPDVSSVVLIPPQVGEIHGLNQEHEVPSTDTDSNTSGVPESVSSASLSTDSTLEFDDSIEAITRRESNYELSQLDSSKSLVKIASLISCPCLRVSF</sequence>
<evidence type="ECO:0000313" key="3">
    <source>
        <dbReference type="EMBL" id="KAJ3486164.1"/>
    </source>
</evidence>
<feature type="region of interest" description="Disordered" evidence="2">
    <location>
        <begin position="930"/>
        <end position="958"/>
    </location>
</feature>
<comment type="caution">
    <text evidence="3">The sequence shown here is derived from an EMBL/GenBank/DDBJ whole genome shotgun (WGS) entry which is preliminary data.</text>
</comment>
<evidence type="ECO:0000256" key="2">
    <source>
        <dbReference type="SAM" id="MobiDB-lite"/>
    </source>
</evidence>
<dbReference type="AlphaFoldDB" id="A0AAD5YI23"/>
<keyword evidence="1" id="KW-0175">Coiled coil</keyword>
<evidence type="ECO:0000256" key="1">
    <source>
        <dbReference type="SAM" id="Coils"/>
    </source>
</evidence>
<dbReference type="EMBL" id="JANAWD010000130">
    <property type="protein sequence ID" value="KAJ3486164.1"/>
    <property type="molecule type" value="Genomic_DNA"/>
</dbReference>
<protein>
    <submittedName>
        <fullName evidence="3">Uncharacterized protein</fullName>
    </submittedName>
</protein>
<dbReference type="Gene3D" id="1.10.287.1490">
    <property type="match status" value="1"/>
</dbReference>
<accession>A0AAD5YI23</accession>
<name>A0AAD5YI23_9APHY</name>
<feature type="region of interest" description="Disordered" evidence="2">
    <location>
        <begin position="707"/>
        <end position="761"/>
    </location>
</feature>
<organism evidence="3 4">
    <name type="scientific">Meripilus lineatus</name>
    <dbReference type="NCBI Taxonomy" id="2056292"/>
    <lineage>
        <taxon>Eukaryota</taxon>
        <taxon>Fungi</taxon>
        <taxon>Dikarya</taxon>
        <taxon>Basidiomycota</taxon>
        <taxon>Agaricomycotina</taxon>
        <taxon>Agaricomycetes</taxon>
        <taxon>Polyporales</taxon>
        <taxon>Meripilaceae</taxon>
        <taxon>Meripilus</taxon>
    </lineage>
</organism>
<gene>
    <name evidence="3" type="ORF">NLI96_g4441</name>
</gene>
<dbReference type="PANTHER" id="PTHR23159">
    <property type="entry name" value="CENTROSOMAL PROTEIN 2"/>
    <property type="match status" value="1"/>
</dbReference>
<dbReference type="Proteomes" id="UP001212997">
    <property type="component" value="Unassembled WGS sequence"/>
</dbReference>
<reference evidence="3" key="1">
    <citation type="submission" date="2022-07" db="EMBL/GenBank/DDBJ databases">
        <title>Genome Sequence of Physisporinus lineatus.</title>
        <authorList>
            <person name="Buettner E."/>
        </authorList>
    </citation>
    <scope>NUCLEOTIDE SEQUENCE</scope>
    <source>
        <strain evidence="3">VT162</strain>
    </source>
</reference>